<dbReference type="EMBL" id="GL876968">
    <property type="protein sequence ID" value="KLU85533.1"/>
    <property type="molecule type" value="Genomic_DNA"/>
</dbReference>
<evidence type="ECO:0000259" key="1">
    <source>
        <dbReference type="Pfam" id="PF20150"/>
    </source>
</evidence>
<dbReference type="Pfam" id="PF20150">
    <property type="entry name" value="2EXR"/>
    <property type="match status" value="1"/>
</dbReference>
<reference evidence="2" key="3">
    <citation type="submission" date="2011-03" db="EMBL/GenBank/DDBJ databases">
        <title>Annotation of Magnaporthe poae ATCC 64411.</title>
        <authorList>
            <person name="Ma L.-J."/>
            <person name="Dead R."/>
            <person name="Young S.K."/>
            <person name="Zeng Q."/>
            <person name="Gargeya S."/>
            <person name="Fitzgerald M."/>
            <person name="Haas B."/>
            <person name="Abouelleil A."/>
            <person name="Alvarado L."/>
            <person name="Arachchi H.M."/>
            <person name="Berlin A."/>
            <person name="Brown A."/>
            <person name="Chapman S.B."/>
            <person name="Chen Z."/>
            <person name="Dunbar C."/>
            <person name="Freedman E."/>
            <person name="Gearin G."/>
            <person name="Gellesch M."/>
            <person name="Goldberg J."/>
            <person name="Griggs A."/>
            <person name="Gujja S."/>
            <person name="Heiman D."/>
            <person name="Howarth C."/>
            <person name="Larson L."/>
            <person name="Lui A."/>
            <person name="MacDonald P.J.P."/>
            <person name="Mehta T."/>
            <person name="Montmayeur A."/>
            <person name="Murphy C."/>
            <person name="Neiman D."/>
            <person name="Pearson M."/>
            <person name="Priest M."/>
            <person name="Roberts A."/>
            <person name="Saif S."/>
            <person name="Shea T."/>
            <person name="Shenoy N."/>
            <person name="Sisk P."/>
            <person name="Stolte C."/>
            <person name="Sykes S."/>
            <person name="Yandava C."/>
            <person name="Wortman J."/>
            <person name="Nusbaum C."/>
            <person name="Birren B."/>
        </authorList>
    </citation>
    <scope>NUCLEOTIDE SEQUENCE</scope>
    <source>
        <strain evidence="2">ATCC 64411</strain>
    </source>
</reference>
<accession>A0A0C4DX20</accession>
<reference evidence="3" key="4">
    <citation type="journal article" date="2015" name="G3 (Bethesda)">
        <title>Genome sequences of three phytopathogenic species of the Magnaporthaceae family of fungi.</title>
        <authorList>
            <person name="Okagaki L.H."/>
            <person name="Nunes C.C."/>
            <person name="Sailsbery J."/>
            <person name="Clay B."/>
            <person name="Brown D."/>
            <person name="John T."/>
            <person name="Oh Y."/>
            <person name="Young N."/>
            <person name="Fitzgerald M."/>
            <person name="Haas B.J."/>
            <person name="Zeng Q."/>
            <person name="Young S."/>
            <person name="Adiconis X."/>
            <person name="Fan L."/>
            <person name="Levin J.Z."/>
            <person name="Mitchell T.K."/>
            <person name="Okubara P.A."/>
            <person name="Farman M.L."/>
            <person name="Kohn L.M."/>
            <person name="Birren B."/>
            <person name="Ma L.-J."/>
            <person name="Dean R.A."/>
        </authorList>
    </citation>
    <scope>NUCLEOTIDE SEQUENCE</scope>
    <source>
        <strain evidence="3">ATCC 64411 / 73-15</strain>
    </source>
</reference>
<reference evidence="2" key="1">
    <citation type="submission" date="2010-05" db="EMBL/GenBank/DDBJ databases">
        <title>The Genome Sequence of Magnaporthe poae strain ATCC 64411.</title>
        <authorList>
            <consortium name="The Broad Institute Genome Sequencing Platform"/>
            <consortium name="Broad Institute Genome Sequencing Center for Infectious Disease"/>
            <person name="Ma L.-J."/>
            <person name="Dead R."/>
            <person name="Young S."/>
            <person name="Zeng Q."/>
            <person name="Koehrsen M."/>
            <person name="Alvarado L."/>
            <person name="Berlin A."/>
            <person name="Chapman S.B."/>
            <person name="Chen Z."/>
            <person name="Freedman E."/>
            <person name="Gellesch M."/>
            <person name="Goldberg J."/>
            <person name="Griggs A."/>
            <person name="Gujja S."/>
            <person name="Heilman E.R."/>
            <person name="Heiman D."/>
            <person name="Hepburn T."/>
            <person name="Howarth C."/>
            <person name="Jen D."/>
            <person name="Larson L."/>
            <person name="Mehta T."/>
            <person name="Neiman D."/>
            <person name="Pearson M."/>
            <person name="Roberts A."/>
            <person name="Saif S."/>
            <person name="Shea T."/>
            <person name="Shenoy N."/>
            <person name="Sisk P."/>
            <person name="Stolte C."/>
            <person name="Sykes S."/>
            <person name="Walk T."/>
            <person name="White J."/>
            <person name="Yandava C."/>
            <person name="Haas B."/>
            <person name="Nusbaum C."/>
            <person name="Birren B."/>
        </authorList>
    </citation>
    <scope>NUCLEOTIDE SEQUENCE</scope>
    <source>
        <strain evidence="2">ATCC 64411</strain>
    </source>
</reference>
<evidence type="ECO:0000313" key="2">
    <source>
        <dbReference type="EMBL" id="KLU85533.1"/>
    </source>
</evidence>
<dbReference type="InterPro" id="IPR045518">
    <property type="entry name" value="2EXR"/>
</dbReference>
<reference evidence="4" key="2">
    <citation type="submission" date="2010-05" db="EMBL/GenBank/DDBJ databases">
        <title>The genome sequence of Magnaporthe poae strain ATCC 64411.</title>
        <authorList>
            <person name="Ma L.-J."/>
            <person name="Dead R."/>
            <person name="Young S."/>
            <person name="Zeng Q."/>
            <person name="Koehrsen M."/>
            <person name="Alvarado L."/>
            <person name="Berlin A."/>
            <person name="Chapman S.B."/>
            <person name="Chen Z."/>
            <person name="Freedman E."/>
            <person name="Gellesch M."/>
            <person name="Goldberg J."/>
            <person name="Griggs A."/>
            <person name="Gujja S."/>
            <person name="Heilman E.R."/>
            <person name="Heiman D."/>
            <person name="Hepburn T."/>
            <person name="Howarth C."/>
            <person name="Jen D."/>
            <person name="Larson L."/>
            <person name="Mehta T."/>
            <person name="Neiman D."/>
            <person name="Pearson M."/>
            <person name="Roberts A."/>
            <person name="Saif S."/>
            <person name="Shea T."/>
            <person name="Shenoy N."/>
            <person name="Sisk P."/>
            <person name="Stolte C."/>
            <person name="Sykes S."/>
            <person name="Walk T."/>
            <person name="White J."/>
            <person name="Yandava C."/>
            <person name="Haas B."/>
            <person name="Nusbaum C."/>
            <person name="Birren B."/>
        </authorList>
    </citation>
    <scope>NUCLEOTIDE SEQUENCE [LARGE SCALE GENOMIC DNA]</scope>
    <source>
        <strain evidence="4">ATCC 64411 / 73-15</strain>
    </source>
</reference>
<dbReference type="EMBL" id="ADBL01001069">
    <property type="status" value="NOT_ANNOTATED_CDS"/>
    <property type="molecule type" value="Genomic_DNA"/>
</dbReference>
<dbReference type="EnsemblFungi" id="MAPG_04556T0">
    <property type="protein sequence ID" value="MAPG_04556T0"/>
    <property type="gene ID" value="MAPG_04556"/>
</dbReference>
<feature type="domain" description="2EXR" evidence="1">
    <location>
        <begin position="3"/>
        <end position="93"/>
    </location>
</feature>
<organism evidence="3 4">
    <name type="scientific">Magnaporthiopsis poae (strain ATCC 64411 / 73-15)</name>
    <name type="common">Kentucky bluegrass fungus</name>
    <name type="synonym">Magnaporthe poae</name>
    <dbReference type="NCBI Taxonomy" id="644358"/>
    <lineage>
        <taxon>Eukaryota</taxon>
        <taxon>Fungi</taxon>
        <taxon>Dikarya</taxon>
        <taxon>Ascomycota</taxon>
        <taxon>Pezizomycotina</taxon>
        <taxon>Sordariomycetes</taxon>
        <taxon>Sordariomycetidae</taxon>
        <taxon>Magnaporthales</taxon>
        <taxon>Magnaporthaceae</taxon>
        <taxon>Magnaporthiopsis</taxon>
    </lineage>
</organism>
<dbReference type="AlphaFoldDB" id="A0A0C4DX20"/>
<dbReference type="Proteomes" id="UP000011715">
    <property type="component" value="Unassembled WGS sequence"/>
</dbReference>
<keyword evidence="4" id="KW-1185">Reference proteome</keyword>
<reference evidence="3" key="5">
    <citation type="submission" date="2015-06" db="UniProtKB">
        <authorList>
            <consortium name="EnsemblFungi"/>
        </authorList>
    </citation>
    <scope>IDENTIFICATION</scope>
    <source>
        <strain evidence="3">ATCC 64411</strain>
    </source>
</reference>
<dbReference type="OrthoDB" id="3473305at2759"/>
<sequence>MSFSRLPFELRLQIWEDTIEDAVPQIAVWNKKRHARDPHYIPQVPVAFPVAMRVCSESREAVKKRLKFVALGRPYSAHPVARIPVRDFEPETDALFIPKDNIPSFYATLCAMGLFATSPDGIDARDLASWVIFHRTRQVVVSQEVIPYDVVPGEANRSDVVSTFLTLAIHGMEALRCVHILTDPMRELLSDRRRDGLGDDLAVRRFWIQETRYGHPFHDLPLTDFELLNWFRCSIPFRYCELAKLN</sequence>
<evidence type="ECO:0000313" key="3">
    <source>
        <dbReference type="EnsemblFungi" id="MAPG_04556T0"/>
    </source>
</evidence>
<gene>
    <name evidence="2" type="ORF">MAPG_04556</name>
</gene>
<protein>
    <recommendedName>
        <fullName evidence="1">2EXR domain-containing protein</fullName>
    </recommendedName>
</protein>
<name>A0A0C4DX20_MAGP6</name>
<proteinExistence type="predicted"/>
<evidence type="ECO:0000313" key="4">
    <source>
        <dbReference type="Proteomes" id="UP000011715"/>
    </source>
</evidence>
<dbReference type="VEuPathDB" id="FungiDB:MAPG_04556"/>